<evidence type="ECO:0000313" key="3">
    <source>
        <dbReference type="Proteomes" id="UP000307380"/>
    </source>
</evidence>
<name>A0A4S4FVK9_9MICO</name>
<feature type="domain" description="SnoaL-like" evidence="1">
    <location>
        <begin position="23"/>
        <end position="110"/>
    </location>
</feature>
<dbReference type="InterPro" id="IPR032710">
    <property type="entry name" value="NTF2-like_dom_sf"/>
</dbReference>
<accession>A0A4S4FVK9</accession>
<dbReference type="SUPFAM" id="SSF54427">
    <property type="entry name" value="NTF2-like"/>
    <property type="match status" value="1"/>
</dbReference>
<keyword evidence="3" id="KW-1185">Reference proteome</keyword>
<comment type="caution">
    <text evidence="2">The sequence shown here is derived from an EMBL/GenBank/DDBJ whole genome shotgun (WGS) entry which is preliminary data.</text>
</comment>
<dbReference type="Pfam" id="PF12680">
    <property type="entry name" value="SnoaL_2"/>
    <property type="match status" value="1"/>
</dbReference>
<dbReference type="EMBL" id="SSSN01000005">
    <property type="protein sequence ID" value="THG34358.1"/>
    <property type="molecule type" value="Genomic_DNA"/>
</dbReference>
<gene>
    <name evidence="2" type="ORF">E6C70_08790</name>
</gene>
<dbReference type="Gene3D" id="3.10.450.50">
    <property type="match status" value="1"/>
</dbReference>
<protein>
    <submittedName>
        <fullName evidence="2">Nuclear transport factor 2 family protein</fullName>
    </submittedName>
</protein>
<proteinExistence type="predicted"/>
<evidence type="ECO:0000313" key="2">
    <source>
        <dbReference type="EMBL" id="THG34358.1"/>
    </source>
</evidence>
<reference evidence="2 3" key="1">
    <citation type="submission" date="2019-04" db="EMBL/GenBank/DDBJ databases">
        <authorList>
            <person name="Jiang L."/>
        </authorList>
    </citation>
    <scope>NUCLEOTIDE SEQUENCE [LARGE SCALE GENOMIC DNA]</scope>
    <source>
        <strain evidence="2 3">YIM 131861</strain>
    </source>
</reference>
<sequence length="118" mass="12915">MTTPLETLMNSNLLEVFGERDEKRRAEAIARTYAPDVVFSDPEETVVGRDAVNAKAQKLLDGAPGFFFTASGPVRRAQDLGYLEWSFGPEGQPPVVRGIDIGLVENGVLAKMYTLLVD</sequence>
<dbReference type="InterPro" id="IPR037401">
    <property type="entry name" value="SnoaL-like"/>
</dbReference>
<dbReference type="OrthoDB" id="7064268at2"/>
<evidence type="ECO:0000259" key="1">
    <source>
        <dbReference type="Pfam" id="PF12680"/>
    </source>
</evidence>
<dbReference type="Proteomes" id="UP000307380">
    <property type="component" value="Unassembled WGS sequence"/>
</dbReference>
<dbReference type="AlphaFoldDB" id="A0A4S4FVK9"/>
<organism evidence="2 3">
    <name type="scientific">Orlajensenia flava</name>
    <dbReference type="NCBI Taxonomy" id="2565934"/>
    <lineage>
        <taxon>Bacteria</taxon>
        <taxon>Bacillati</taxon>
        <taxon>Actinomycetota</taxon>
        <taxon>Actinomycetes</taxon>
        <taxon>Micrococcales</taxon>
        <taxon>Microbacteriaceae</taxon>
        <taxon>Orlajensenia</taxon>
    </lineage>
</organism>
<dbReference type="RefSeq" id="WP_136424156.1">
    <property type="nucleotide sequence ID" value="NZ_SSSN01000005.1"/>
</dbReference>